<dbReference type="InterPro" id="IPR018289">
    <property type="entry name" value="MULE_transposase_dom"/>
</dbReference>
<organism evidence="2 3">
    <name type="scientific">Pocillopora damicornis</name>
    <name type="common">Cauliflower coral</name>
    <name type="synonym">Millepora damicornis</name>
    <dbReference type="NCBI Taxonomy" id="46731"/>
    <lineage>
        <taxon>Eukaryota</taxon>
        <taxon>Metazoa</taxon>
        <taxon>Cnidaria</taxon>
        <taxon>Anthozoa</taxon>
        <taxon>Hexacorallia</taxon>
        <taxon>Scleractinia</taxon>
        <taxon>Astrocoeniina</taxon>
        <taxon>Pocilloporidae</taxon>
        <taxon>Pocillopora</taxon>
    </lineage>
</organism>
<keyword evidence="3" id="KW-1185">Reference proteome</keyword>
<evidence type="ECO:0000313" key="3">
    <source>
        <dbReference type="Proteomes" id="UP000275408"/>
    </source>
</evidence>
<name>A0A3M6V2X2_POCDA</name>
<evidence type="ECO:0000259" key="1">
    <source>
        <dbReference type="Pfam" id="PF10551"/>
    </source>
</evidence>
<reference evidence="2 3" key="1">
    <citation type="journal article" date="2018" name="Sci. Rep.">
        <title>Comparative analysis of the Pocillopora damicornis genome highlights role of immune system in coral evolution.</title>
        <authorList>
            <person name="Cunning R."/>
            <person name="Bay R.A."/>
            <person name="Gillette P."/>
            <person name="Baker A.C."/>
            <person name="Traylor-Knowles N."/>
        </authorList>
    </citation>
    <scope>NUCLEOTIDE SEQUENCE [LARGE SCALE GENOMIC DNA]</scope>
    <source>
        <strain evidence="2">RSMAS</strain>
        <tissue evidence="2">Whole animal</tissue>
    </source>
</reference>
<dbReference type="Pfam" id="PF10551">
    <property type="entry name" value="MULE"/>
    <property type="match status" value="1"/>
</dbReference>
<proteinExistence type="predicted"/>
<dbReference type="STRING" id="46731.A0A3M6V2X2"/>
<protein>
    <recommendedName>
        <fullName evidence="1">MULE transposase domain-containing protein</fullName>
    </recommendedName>
</protein>
<gene>
    <name evidence="2" type="ORF">pdam_00025959</name>
</gene>
<comment type="caution">
    <text evidence="2">The sequence shown here is derived from an EMBL/GenBank/DDBJ whole genome shotgun (WGS) entry which is preliminary data.</text>
</comment>
<sequence length="311" mass="36145">MVYLKKLFFFLKIGSRRHLIFATDAQLSVLSGAKNWYVDGTFKLCKAPFTQLLTVNAFVRREDHAKQVPLVFALMSGKKKKDYRAVIREIISHLGQPSIKKVTVDFERAIWSAFQKVLPEVRIMGCAFHWSQALWRKVQELGLQQAYRNDRGTHDLVRKLLALPFLPADEIPNAFHRLETKATTEPLQALAQYINNTWISSTTWHPSCWSVFQQSVRTNNDTEGWHHGLNRRAQGKSQLPFYLLVELLFHEAKLTSLQIRLVSDKKLKRIQRKEYRNVQARLFEAWDKYQDGDISVERLLKTASHLVASQI</sequence>
<accession>A0A3M6V2X2</accession>
<dbReference type="EMBL" id="RCHS01000207">
    <property type="protein sequence ID" value="RMX60237.1"/>
    <property type="molecule type" value="Genomic_DNA"/>
</dbReference>
<dbReference type="PANTHER" id="PTHR47160">
    <property type="entry name" value="PUTATIVE-RELATED"/>
    <property type="match status" value="1"/>
</dbReference>
<evidence type="ECO:0000313" key="2">
    <source>
        <dbReference type="EMBL" id="RMX60237.1"/>
    </source>
</evidence>
<feature type="domain" description="MULE transposase" evidence="1">
    <location>
        <begin position="36"/>
        <end position="131"/>
    </location>
</feature>
<dbReference type="OrthoDB" id="10051448at2759"/>
<dbReference type="Proteomes" id="UP000275408">
    <property type="component" value="Unassembled WGS sequence"/>
</dbReference>
<dbReference type="AlphaFoldDB" id="A0A3M6V2X2"/>
<dbReference type="PANTHER" id="PTHR47160:SF10">
    <property type="entry name" value="MULE TRANSPOSASE DOMAIN-CONTAINING PROTEIN"/>
    <property type="match status" value="1"/>
</dbReference>